<dbReference type="EMBL" id="PXXU01000069">
    <property type="protein sequence ID" value="PSJ16133.1"/>
    <property type="molecule type" value="Genomic_DNA"/>
</dbReference>
<evidence type="ECO:0000313" key="1">
    <source>
        <dbReference type="EMBL" id="PSJ16133.1"/>
    </source>
</evidence>
<sequence length="65" mass="7460">MTGYGLRNYAELDVQRYKRIFGNVMKACALAQQKTEAWISASVLNRVTKLGRAEKLKLKLMRMVP</sequence>
<evidence type="ECO:0000313" key="2">
    <source>
        <dbReference type="Proteomes" id="UP000241912"/>
    </source>
</evidence>
<name>A0A2P7NRN9_9PROT</name>
<organism evidence="1 2">
    <name type="scientific">Nitrosomonas supralitoralis</name>
    <dbReference type="NCBI Taxonomy" id="2116706"/>
    <lineage>
        <taxon>Bacteria</taxon>
        <taxon>Pseudomonadati</taxon>
        <taxon>Pseudomonadota</taxon>
        <taxon>Betaproteobacteria</taxon>
        <taxon>Nitrosomonadales</taxon>
        <taxon>Nitrosomonadaceae</taxon>
        <taxon>Nitrosomonas</taxon>
    </lineage>
</organism>
<dbReference type="Proteomes" id="UP000241912">
    <property type="component" value="Unassembled WGS sequence"/>
</dbReference>
<protein>
    <submittedName>
        <fullName evidence="1">Uncharacterized protein</fullName>
    </submittedName>
</protein>
<keyword evidence="2" id="KW-1185">Reference proteome</keyword>
<comment type="caution">
    <text evidence="1">The sequence shown here is derived from an EMBL/GenBank/DDBJ whole genome shotgun (WGS) entry which is preliminary data.</text>
</comment>
<dbReference type="AlphaFoldDB" id="A0A2P7NRN9"/>
<reference evidence="1 2" key="1">
    <citation type="submission" date="2018-03" db="EMBL/GenBank/DDBJ databases">
        <title>Draft genome of Nitrosomonas supralitoralis APG5.</title>
        <authorList>
            <person name="Urakawa H."/>
            <person name="Lopez J.V."/>
        </authorList>
    </citation>
    <scope>NUCLEOTIDE SEQUENCE [LARGE SCALE GENOMIC DNA]</scope>
    <source>
        <strain evidence="1 2">APG5</strain>
    </source>
</reference>
<proteinExistence type="predicted"/>
<gene>
    <name evidence="1" type="ORF">C7H79_15185</name>
</gene>
<accession>A0A2P7NRN9</accession>